<dbReference type="InterPro" id="IPR000587">
    <property type="entry name" value="Creatinase_N"/>
</dbReference>
<dbReference type="Pfam" id="PF00557">
    <property type="entry name" value="Peptidase_M24"/>
    <property type="match status" value="1"/>
</dbReference>
<dbReference type="Pfam" id="PF01321">
    <property type="entry name" value="Creatinase_N"/>
    <property type="match status" value="1"/>
</dbReference>
<dbReference type="InterPro" id="IPR029149">
    <property type="entry name" value="Creatin/AminoP/Spt16_N"/>
</dbReference>
<dbReference type="EMBL" id="BMQA01000013">
    <property type="protein sequence ID" value="GGJ27626.1"/>
    <property type="molecule type" value="Genomic_DNA"/>
</dbReference>
<reference evidence="3" key="2">
    <citation type="submission" date="2020-09" db="EMBL/GenBank/DDBJ databases">
        <authorList>
            <person name="Sun Q."/>
            <person name="Ohkuma M."/>
        </authorList>
    </citation>
    <scope>NUCLEOTIDE SEQUENCE</scope>
    <source>
        <strain evidence="3">JCM 3086</strain>
    </source>
</reference>
<dbReference type="InterPro" id="IPR000994">
    <property type="entry name" value="Pept_M24"/>
</dbReference>
<dbReference type="Gene3D" id="3.90.230.10">
    <property type="entry name" value="Creatinase/methionine aminopeptidase superfamily"/>
    <property type="match status" value="1"/>
</dbReference>
<proteinExistence type="predicted"/>
<evidence type="ECO:0000259" key="2">
    <source>
        <dbReference type="Pfam" id="PF01321"/>
    </source>
</evidence>
<accession>A0A917NTU7</accession>
<evidence type="ECO:0000313" key="3">
    <source>
        <dbReference type="EMBL" id="GGJ27626.1"/>
    </source>
</evidence>
<dbReference type="PANTHER" id="PTHR46112">
    <property type="entry name" value="AMINOPEPTIDASE"/>
    <property type="match status" value="1"/>
</dbReference>
<reference evidence="3" key="1">
    <citation type="journal article" date="2014" name="Int. J. Syst. Evol. Microbiol.">
        <title>Complete genome sequence of Corynebacterium casei LMG S-19264T (=DSM 44701T), isolated from a smear-ripened cheese.</title>
        <authorList>
            <consortium name="US DOE Joint Genome Institute (JGI-PGF)"/>
            <person name="Walter F."/>
            <person name="Albersmeier A."/>
            <person name="Kalinowski J."/>
            <person name="Ruckert C."/>
        </authorList>
    </citation>
    <scope>NUCLEOTIDE SEQUENCE</scope>
    <source>
        <strain evidence="3">JCM 3086</strain>
    </source>
</reference>
<feature type="domain" description="Creatinase N-terminal" evidence="2">
    <location>
        <begin position="12"/>
        <end position="148"/>
    </location>
</feature>
<evidence type="ECO:0000313" key="4">
    <source>
        <dbReference type="Proteomes" id="UP000657574"/>
    </source>
</evidence>
<dbReference type="SUPFAM" id="SSF53092">
    <property type="entry name" value="Creatinase/prolidase N-terminal domain"/>
    <property type="match status" value="1"/>
</dbReference>
<dbReference type="PANTHER" id="PTHR46112:SF3">
    <property type="entry name" value="AMINOPEPTIDASE YPDF"/>
    <property type="match status" value="1"/>
</dbReference>
<dbReference type="SUPFAM" id="SSF55920">
    <property type="entry name" value="Creatinase/aminopeptidase"/>
    <property type="match status" value="1"/>
</dbReference>
<dbReference type="AlphaFoldDB" id="A0A917NTU7"/>
<dbReference type="InterPro" id="IPR050659">
    <property type="entry name" value="Peptidase_M24B"/>
</dbReference>
<sequence length="390" mass="41672">MARLDSHAYASRVAALRDAMRERGLAAVVLAGPESIYHQTGLDHLGYFALTLLVVPVAGPPVLIARQMEEHTLRAQVPHVRHAAYTDGEDPAEVAARTLLDSTPPGSRVGVEEQSMFLPPALLHRMRAMTPDLVWTDCSALPAALRMIKTDAELDCVRQAAEVSDVAMRTALATAAPGVNERTVAARTHQAMIEAGGEPPGFVPLIRSVARLPQEHVTWSDHVLRHGEALFVELSGCVRRYHAPMSRVVHCGEAAPGAEPAAEAARAGQEAARAALVPGAFTREVYAAWEDTVAEATGVRQRRHHCGYLTGIGFSPSWVGGGDVLGIRADGGTVVRAGMVFHLMSWVTSPVSHVVSDTAVVTEDGCRLLTRTPRELVVAPAAPDRPARSP</sequence>
<dbReference type="GO" id="GO:0004177">
    <property type="term" value="F:aminopeptidase activity"/>
    <property type="evidence" value="ECO:0007669"/>
    <property type="project" value="UniProtKB-KW"/>
</dbReference>
<dbReference type="Gene3D" id="3.40.350.10">
    <property type="entry name" value="Creatinase/prolidase N-terminal domain"/>
    <property type="match status" value="1"/>
</dbReference>
<keyword evidence="4" id="KW-1185">Reference proteome</keyword>
<protein>
    <submittedName>
        <fullName evidence="3">Xaa-Pro aminopeptidase</fullName>
    </submittedName>
</protein>
<feature type="domain" description="Peptidase M24" evidence="1">
    <location>
        <begin position="156"/>
        <end position="363"/>
    </location>
</feature>
<evidence type="ECO:0000259" key="1">
    <source>
        <dbReference type="Pfam" id="PF00557"/>
    </source>
</evidence>
<dbReference type="InterPro" id="IPR036005">
    <property type="entry name" value="Creatinase/aminopeptidase-like"/>
</dbReference>
<comment type="caution">
    <text evidence="3">The sequence shown here is derived from an EMBL/GenBank/DDBJ whole genome shotgun (WGS) entry which is preliminary data.</text>
</comment>
<organism evidence="3 4">
    <name type="scientific">Streptomyces brasiliensis</name>
    <dbReference type="NCBI Taxonomy" id="1954"/>
    <lineage>
        <taxon>Bacteria</taxon>
        <taxon>Bacillati</taxon>
        <taxon>Actinomycetota</taxon>
        <taxon>Actinomycetes</taxon>
        <taxon>Kitasatosporales</taxon>
        <taxon>Streptomycetaceae</taxon>
        <taxon>Streptomyces</taxon>
    </lineage>
</organism>
<keyword evidence="3" id="KW-0378">Hydrolase</keyword>
<keyword evidence="3" id="KW-0645">Protease</keyword>
<keyword evidence="3" id="KW-0031">Aminopeptidase</keyword>
<name>A0A917NTU7_9ACTN</name>
<gene>
    <name evidence="3" type="ORF">GCM10010121_043670</name>
</gene>
<dbReference type="CDD" id="cd01066">
    <property type="entry name" value="APP_MetAP"/>
    <property type="match status" value="1"/>
</dbReference>
<dbReference type="Proteomes" id="UP000657574">
    <property type="component" value="Unassembled WGS sequence"/>
</dbReference>